<accession>A0A1F4XF20</accession>
<reference evidence="1 2" key="1">
    <citation type="journal article" date="2016" name="Nat. Commun.">
        <title>Thousands of microbial genomes shed light on interconnected biogeochemical processes in an aquifer system.</title>
        <authorList>
            <person name="Anantharaman K."/>
            <person name="Brown C.T."/>
            <person name="Hug L.A."/>
            <person name="Sharon I."/>
            <person name="Castelle C.J."/>
            <person name="Probst A.J."/>
            <person name="Thomas B.C."/>
            <person name="Singh A."/>
            <person name="Wilkins M.J."/>
            <person name="Karaoz U."/>
            <person name="Brodie E.L."/>
            <person name="Williams K.H."/>
            <person name="Hubbard S.S."/>
            <person name="Banfield J.F."/>
        </authorList>
    </citation>
    <scope>NUCLEOTIDE SEQUENCE [LARGE SCALE GENOMIC DNA]</scope>
</reference>
<dbReference type="SUPFAM" id="SSF53448">
    <property type="entry name" value="Nucleotide-diphospho-sugar transferases"/>
    <property type="match status" value="1"/>
</dbReference>
<evidence type="ECO:0000313" key="2">
    <source>
        <dbReference type="Proteomes" id="UP000176185"/>
    </source>
</evidence>
<evidence type="ECO:0008006" key="3">
    <source>
        <dbReference type="Google" id="ProtNLM"/>
    </source>
</evidence>
<dbReference type="InterPro" id="IPR029044">
    <property type="entry name" value="Nucleotide-diphossugar_trans"/>
</dbReference>
<proteinExistence type="predicted"/>
<organism evidence="1 2">
    <name type="scientific">Candidatus Adlerbacteria bacterium RIFCSPLOWO2_01_FULL_51_16</name>
    <dbReference type="NCBI Taxonomy" id="1797243"/>
    <lineage>
        <taxon>Bacteria</taxon>
        <taxon>Candidatus Adleribacteriota</taxon>
    </lineage>
</organism>
<dbReference type="EMBL" id="MEWX01000026">
    <property type="protein sequence ID" value="OGC80252.1"/>
    <property type="molecule type" value="Genomic_DNA"/>
</dbReference>
<sequence>MIKQLTTPVAIIVFKRLDATKKMFEAVRAAQPQEFYIIADGWRNDAEKEKCLAVRKYLEGAVDWPCAVRKNYADVNLGCKKRVVSGLDWVFSEVEEAIILEDDCVPDQSFFPFCEEILLKYRNEPRVMQIAGLNVQHKNRYFNTNGASYYFSQFGEIWGWATWRRAWSLYDAKMGAWPHAKEAGLLQERIKDLGIVDYFEYRFDFVYGAREDRKKSDVWGAQWIFTQLLHGGLSIVPKTNLISNVGDSDDATHKKAATAGSEFLRMKTTPVVFPLVHPQTIEADELADAFSLRVGSGIKKRPIEKGLFFLKHHAPFLHRALKYLKQ</sequence>
<dbReference type="AlphaFoldDB" id="A0A1F4XF20"/>
<name>A0A1F4XF20_9BACT</name>
<dbReference type="Gene3D" id="3.90.550.10">
    <property type="entry name" value="Spore Coat Polysaccharide Biosynthesis Protein SpsA, Chain A"/>
    <property type="match status" value="1"/>
</dbReference>
<protein>
    <recommendedName>
        <fullName evidence="3">Hemolytic protein HlpA-like protein</fullName>
    </recommendedName>
</protein>
<dbReference type="Proteomes" id="UP000176185">
    <property type="component" value="Unassembled WGS sequence"/>
</dbReference>
<dbReference type="STRING" id="1797243.A2943_00040"/>
<comment type="caution">
    <text evidence="1">The sequence shown here is derived from an EMBL/GenBank/DDBJ whole genome shotgun (WGS) entry which is preliminary data.</text>
</comment>
<gene>
    <name evidence="1" type="ORF">A2943_00040</name>
</gene>
<evidence type="ECO:0000313" key="1">
    <source>
        <dbReference type="EMBL" id="OGC80252.1"/>
    </source>
</evidence>